<dbReference type="Proteomes" id="UP000659388">
    <property type="component" value="Unassembled WGS sequence"/>
</dbReference>
<evidence type="ECO:0000313" key="2">
    <source>
        <dbReference type="EMBL" id="MBL3658177.1"/>
    </source>
</evidence>
<keyword evidence="3" id="KW-1185">Reference proteome</keyword>
<dbReference type="AlphaFoldDB" id="A0A937FAT4"/>
<feature type="signal peptide" evidence="1">
    <location>
        <begin position="1"/>
        <end position="21"/>
    </location>
</feature>
<feature type="chain" id="PRO_5036906681" evidence="1">
    <location>
        <begin position="22"/>
        <end position="335"/>
    </location>
</feature>
<gene>
    <name evidence="2" type="ORF">JL102_18640</name>
</gene>
<dbReference type="InterPro" id="IPR019861">
    <property type="entry name" value="PorP/SprF_Bacteroidetes"/>
</dbReference>
<dbReference type="EMBL" id="JAESIY010000011">
    <property type="protein sequence ID" value="MBL3658177.1"/>
    <property type="molecule type" value="Genomic_DNA"/>
</dbReference>
<reference evidence="2" key="1">
    <citation type="submission" date="2021-01" db="EMBL/GenBank/DDBJ databases">
        <title>Fulvivirga kasyanovii gen. nov., sp nov., a novel member of the phylum Bacteroidetes isolated from seawater in a mussel farm.</title>
        <authorList>
            <person name="Zhao L.-H."/>
            <person name="Wang Z.-J."/>
        </authorList>
    </citation>
    <scope>NUCLEOTIDE SEQUENCE</scope>
    <source>
        <strain evidence="2">2943</strain>
    </source>
</reference>
<dbReference type="Pfam" id="PF11751">
    <property type="entry name" value="PorP_SprF"/>
    <property type="match status" value="1"/>
</dbReference>
<sequence>MRKLRASTLLLIILMVSVKMAKAQQTGIFSQYYLNMPSQNPAFTGIDPFLDVKAGFRQSWNDFANKNNAYYVTANGSVGEKSGYVLKNNALRVSDESFTPSQSARRHHGLGGMALSQTIGAFKYLRLNINYAYHLPVSDNLNLALGTRIAYSSHEIDYSGMEVRDQVNDQLYQSLLAVGAGKFQNMLIDFGITMYSDNFYIGVSTVNLVNEDAGSDQVGDIEEEKSYKANIGYAWPLNPNFDLLPSADFTYSDLYGLTWQGTARLRFKEMVYLGFSYENDVRASLLFGLSFEKKYSFHYSYDYFTHDLNDFNKGNHEFAIGIFLFNKYSKNSKFW</sequence>
<evidence type="ECO:0000313" key="3">
    <source>
        <dbReference type="Proteomes" id="UP000659388"/>
    </source>
</evidence>
<dbReference type="RefSeq" id="WP_202245971.1">
    <property type="nucleotide sequence ID" value="NZ_JAESIY010000011.1"/>
</dbReference>
<keyword evidence="1" id="KW-0732">Signal</keyword>
<dbReference type="NCBIfam" id="TIGR03519">
    <property type="entry name" value="T9SS_PorP_fam"/>
    <property type="match status" value="1"/>
</dbReference>
<comment type="caution">
    <text evidence="2">The sequence shown here is derived from an EMBL/GenBank/DDBJ whole genome shotgun (WGS) entry which is preliminary data.</text>
</comment>
<proteinExistence type="predicted"/>
<evidence type="ECO:0000256" key="1">
    <source>
        <dbReference type="SAM" id="SignalP"/>
    </source>
</evidence>
<organism evidence="2 3">
    <name type="scientific">Fulvivirga sediminis</name>
    <dbReference type="NCBI Taxonomy" id="2803949"/>
    <lineage>
        <taxon>Bacteria</taxon>
        <taxon>Pseudomonadati</taxon>
        <taxon>Bacteroidota</taxon>
        <taxon>Cytophagia</taxon>
        <taxon>Cytophagales</taxon>
        <taxon>Fulvivirgaceae</taxon>
        <taxon>Fulvivirga</taxon>
    </lineage>
</organism>
<protein>
    <submittedName>
        <fullName evidence="2">PorP/SprF family type IX secretion system membrane protein</fullName>
    </submittedName>
</protein>
<name>A0A937FAT4_9BACT</name>
<accession>A0A937FAT4</accession>